<evidence type="ECO:0000256" key="1">
    <source>
        <dbReference type="SAM" id="MobiDB-lite"/>
    </source>
</evidence>
<accession>A0A7M2WV92</accession>
<name>A0A7M2WV92_9BACT</name>
<sequence length="184" mass="19951">MGTTGGITIGLWTHGRDGTNQCRHNEHRNSDGTVAGGNRGPGTPPACRVAEIRSILLESVTGTDVQEIVCVLVTQAKAEDVVAAREILDRLIGKSAQAIALDAKLGIRPEPEAKPGCCDDVASMIRAYPELGLPREIWPLLPSEWYKNWLADEHHPTRPADFPAIVAAVQEKCDVWERKPKASS</sequence>
<keyword evidence="3" id="KW-1185">Reference proteome</keyword>
<reference evidence="2 3" key="1">
    <citation type="submission" date="2020-10" db="EMBL/GenBank/DDBJ databases">
        <title>Wide distribution of Phycisphaera-like planctomycetes from WD2101 soil group in peatlands and genome analysis of the first cultivated representative.</title>
        <authorList>
            <person name="Dedysh S.N."/>
            <person name="Beletsky A.V."/>
            <person name="Ivanova A."/>
            <person name="Kulichevskaya I.S."/>
            <person name="Suzina N.E."/>
            <person name="Philippov D.A."/>
            <person name="Rakitin A.L."/>
            <person name="Mardanov A.V."/>
            <person name="Ravin N.V."/>
        </authorList>
    </citation>
    <scope>NUCLEOTIDE SEQUENCE [LARGE SCALE GENOMIC DNA]</scope>
    <source>
        <strain evidence="2 3">M1803</strain>
    </source>
</reference>
<dbReference type="Proteomes" id="UP000593765">
    <property type="component" value="Chromosome"/>
</dbReference>
<dbReference type="AlphaFoldDB" id="A0A7M2WV92"/>
<evidence type="ECO:0000313" key="3">
    <source>
        <dbReference type="Proteomes" id="UP000593765"/>
    </source>
</evidence>
<gene>
    <name evidence="2" type="ORF">IPV69_24770</name>
</gene>
<dbReference type="KEGG" id="hbs:IPV69_24770"/>
<organism evidence="2 3">
    <name type="scientific">Humisphaera borealis</name>
    <dbReference type="NCBI Taxonomy" id="2807512"/>
    <lineage>
        <taxon>Bacteria</taxon>
        <taxon>Pseudomonadati</taxon>
        <taxon>Planctomycetota</taxon>
        <taxon>Phycisphaerae</taxon>
        <taxon>Tepidisphaerales</taxon>
        <taxon>Tepidisphaeraceae</taxon>
        <taxon>Humisphaera</taxon>
    </lineage>
</organism>
<feature type="region of interest" description="Disordered" evidence="1">
    <location>
        <begin position="18"/>
        <end position="42"/>
    </location>
</feature>
<evidence type="ECO:0000313" key="2">
    <source>
        <dbReference type="EMBL" id="QOV89376.1"/>
    </source>
</evidence>
<dbReference type="EMBL" id="CP063458">
    <property type="protein sequence ID" value="QOV89376.1"/>
    <property type="molecule type" value="Genomic_DNA"/>
</dbReference>
<protein>
    <submittedName>
        <fullName evidence="2">Uncharacterized protein</fullName>
    </submittedName>
</protein>
<proteinExistence type="predicted"/>